<dbReference type="SUPFAM" id="SSF54695">
    <property type="entry name" value="POZ domain"/>
    <property type="match status" value="1"/>
</dbReference>
<sequence length="234" mass="26322">MTSTAIERIDLTSPPSSPPPSPSPSVAARSGAVVVQVGQERRAYVLHKATIIHHSGWFADHLRENPDERIITPPKMGSAGFNLFVDWIYGHKNLNAIDNDIGHGQAPLIYRAYVLADKLVVPKMKRAAFDIIFPKLQYVYPPYRVVIYAFKNLPENDPLLTLLVDSQTVNGGTTRVLDGDDKKFVRELPQQFLTEIMLRLSALGQVKKEEAVELQRANYDAPVPWKKRKLIELD</sequence>
<dbReference type="EMBL" id="JAADJZ010000009">
    <property type="protein sequence ID" value="KAF2872416.1"/>
    <property type="molecule type" value="Genomic_DNA"/>
</dbReference>
<proteinExistence type="predicted"/>
<keyword evidence="3" id="KW-1185">Reference proteome</keyword>
<dbReference type="OrthoDB" id="194443at2759"/>
<evidence type="ECO:0008006" key="4">
    <source>
        <dbReference type="Google" id="ProtNLM"/>
    </source>
</evidence>
<dbReference type="Gene3D" id="3.30.710.10">
    <property type="entry name" value="Potassium Channel Kv1.1, Chain A"/>
    <property type="match status" value="1"/>
</dbReference>
<protein>
    <recommendedName>
        <fullName evidence="4">BTB domain-containing protein</fullName>
    </recommendedName>
</protein>
<dbReference type="PANTHER" id="PTHR47843">
    <property type="entry name" value="BTB DOMAIN-CONTAINING PROTEIN-RELATED"/>
    <property type="match status" value="1"/>
</dbReference>
<evidence type="ECO:0000313" key="2">
    <source>
        <dbReference type="EMBL" id="KAF2872416.1"/>
    </source>
</evidence>
<organism evidence="2 3">
    <name type="scientific">Massariosphaeria phaeospora</name>
    <dbReference type="NCBI Taxonomy" id="100035"/>
    <lineage>
        <taxon>Eukaryota</taxon>
        <taxon>Fungi</taxon>
        <taxon>Dikarya</taxon>
        <taxon>Ascomycota</taxon>
        <taxon>Pezizomycotina</taxon>
        <taxon>Dothideomycetes</taxon>
        <taxon>Pleosporomycetidae</taxon>
        <taxon>Pleosporales</taxon>
        <taxon>Pleosporales incertae sedis</taxon>
        <taxon>Massariosphaeria</taxon>
    </lineage>
</organism>
<accession>A0A7C8M9H0</accession>
<dbReference type="AlphaFoldDB" id="A0A7C8M9H0"/>
<reference evidence="2 3" key="1">
    <citation type="submission" date="2020-01" db="EMBL/GenBank/DDBJ databases">
        <authorList>
            <consortium name="DOE Joint Genome Institute"/>
            <person name="Haridas S."/>
            <person name="Albert R."/>
            <person name="Binder M."/>
            <person name="Bloem J."/>
            <person name="Labutti K."/>
            <person name="Salamov A."/>
            <person name="Andreopoulos B."/>
            <person name="Baker S.E."/>
            <person name="Barry K."/>
            <person name="Bills G."/>
            <person name="Bluhm B.H."/>
            <person name="Cannon C."/>
            <person name="Castanera R."/>
            <person name="Culley D.E."/>
            <person name="Daum C."/>
            <person name="Ezra D."/>
            <person name="Gonzalez J.B."/>
            <person name="Henrissat B."/>
            <person name="Kuo A."/>
            <person name="Liang C."/>
            <person name="Lipzen A."/>
            <person name="Lutzoni F."/>
            <person name="Magnuson J."/>
            <person name="Mondo S."/>
            <person name="Nolan M."/>
            <person name="Ohm R."/>
            <person name="Pangilinan J."/>
            <person name="Park H.-J.H."/>
            <person name="Ramirez L."/>
            <person name="Alfaro M."/>
            <person name="Sun H."/>
            <person name="Tritt A."/>
            <person name="Yoshinaga Y."/>
            <person name="Zwiers L.-H.L."/>
            <person name="Turgeon B.G."/>
            <person name="Goodwin S.B."/>
            <person name="Spatafora J.W."/>
            <person name="Crous P.W."/>
            <person name="Grigoriev I.V."/>
        </authorList>
    </citation>
    <scope>NUCLEOTIDE SEQUENCE [LARGE SCALE GENOMIC DNA]</scope>
    <source>
        <strain evidence="2 3">CBS 611.86</strain>
    </source>
</reference>
<evidence type="ECO:0000313" key="3">
    <source>
        <dbReference type="Proteomes" id="UP000481861"/>
    </source>
</evidence>
<evidence type="ECO:0000256" key="1">
    <source>
        <dbReference type="SAM" id="MobiDB-lite"/>
    </source>
</evidence>
<feature type="region of interest" description="Disordered" evidence="1">
    <location>
        <begin position="1"/>
        <end position="27"/>
    </location>
</feature>
<dbReference type="Proteomes" id="UP000481861">
    <property type="component" value="Unassembled WGS sequence"/>
</dbReference>
<name>A0A7C8M9H0_9PLEO</name>
<comment type="caution">
    <text evidence="2">The sequence shown here is derived from an EMBL/GenBank/DDBJ whole genome shotgun (WGS) entry which is preliminary data.</text>
</comment>
<dbReference type="PANTHER" id="PTHR47843:SF2">
    <property type="entry name" value="BTB DOMAIN-CONTAINING PROTEIN"/>
    <property type="match status" value="1"/>
</dbReference>
<dbReference type="InterPro" id="IPR011333">
    <property type="entry name" value="SKP1/BTB/POZ_sf"/>
</dbReference>
<gene>
    <name evidence="2" type="ORF">BDV95DRAFT_606032</name>
</gene>